<dbReference type="RefSeq" id="WP_165784858.1">
    <property type="nucleotide sequence ID" value="NZ_NMWT01000011.1"/>
</dbReference>
<comment type="caution">
    <text evidence="3">The sequence shown here is derived from an EMBL/GenBank/DDBJ whole genome shotgun (WGS) entry which is preliminary data.</text>
</comment>
<feature type="signal peptide" evidence="2">
    <location>
        <begin position="1"/>
        <end position="38"/>
    </location>
</feature>
<keyword evidence="1" id="KW-1133">Transmembrane helix</keyword>
<evidence type="ECO:0000313" key="4">
    <source>
        <dbReference type="Proteomes" id="UP000235034"/>
    </source>
</evidence>
<dbReference type="AlphaFoldDB" id="A0A2N5J3S9"/>
<evidence type="ECO:0000256" key="2">
    <source>
        <dbReference type="SAM" id="SignalP"/>
    </source>
</evidence>
<gene>
    <name evidence="3" type="ORF">Uis4E_1024</name>
</gene>
<organism evidence="3 4">
    <name type="scientific">Bifidobacterium parmae</name>
    <dbReference type="NCBI Taxonomy" id="361854"/>
    <lineage>
        <taxon>Bacteria</taxon>
        <taxon>Bacillati</taxon>
        <taxon>Actinomycetota</taxon>
        <taxon>Actinomycetes</taxon>
        <taxon>Bifidobacteriales</taxon>
        <taxon>Bifidobacteriaceae</taxon>
        <taxon>Bifidobacterium</taxon>
    </lineage>
</organism>
<dbReference type="EMBL" id="NMWT01000011">
    <property type="protein sequence ID" value="PLS28881.1"/>
    <property type="molecule type" value="Genomic_DNA"/>
</dbReference>
<keyword evidence="1" id="KW-0812">Transmembrane</keyword>
<feature type="transmembrane region" description="Helical" evidence="1">
    <location>
        <begin position="497"/>
        <end position="519"/>
    </location>
</feature>
<keyword evidence="2" id="KW-0732">Signal</keyword>
<keyword evidence="1" id="KW-0472">Membrane</keyword>
<accession>A0A2N5J3S9</accession>
<evidence type="ECO:0000313" key="3">
    <source>
        <dbReference type="EMBL" id="PLS28881.1"/>
    </source>
</evidence>
<name>A0A2N5J3S9_9BIFI</name>
<feature type="chain" id="PRO_5014781934" evidence="2">
    <location>
        <begin position="39"/>
        <end position="525"/>
    </location>
</feature>
<protein>
    <submittedName>
        <fullName evidence="3">Uncharacterized protein</fullName>
    </submittedName>
</protein>
<dbReference type="SUPFAM" id="SSF82171">
    <property type="entry name" value="DPP6 N-terminal domain-like"/>
    <property type="match status" value="1"/>
</dbReference>
<dbReference type="Proteomes" id="UP000235034">
    <property type="component" value="Unassembled WGS sequence"/>
</dbReference>
<proteinExistence type="predicted"/>
<sequence>MFGHDTHLPATARTLMRSTLAFCTAVALCAAAPSAASAIDRIGTLPVTTLRDASCLSDDPIALTSAPGGQFLFAIDKGGAVCRIRITDLSADGTAQVDGGFATSRPHVEFTPDGATMLVNGRNGVAAIGVDDLATTLHPSTGSDYMLSPDGERIGVIERDDTGGTGTSRSWTLRTFAAAGGENVAAVPLRYADDAGTNAGTGVIRDVTPYTTNSAGTVWFVGVDDTDGSGDTGGGSDTDDDAAAGQSLRLMAVDVATGVMDDIADDVSPTVYATGTADRHALYVGTADSRVLAIDVDAYEPGSDSDAGSDSVSDSSGTTVVRTMFERHLPIDRILLAPNGARLLVGMTNGRLVVDEGTMQWLDAGDLVSAINPDGTLLYSIDRGGDGTGDGSGAANNGTAGDAIALRVNTFDRNDPTVTRTLAFERNDGSDDSGRSGSTFDRAAGWTFSQDGGVWYVLLAPAAGSARPAALLAMDVSPFTTESVSRSTTGDDGRRPLGTTTIAIVVAVAALLIVTIMIVRRRTDW</sequence>
<evidence type="ECO:0000256" key="1">
    <source>
        <dbReference type="SAM" id="Phobius"/>
    </source>
</evidence>
<keyword evidence="4" id="KW-1185">Reference proteome</keyword>
<reference evidence="3 4" key="1">
    <citation type="submission" date="2017-07" db="EMBL/GenBank/DDBJ databases">
        <title>Bifidobacterium novel species.</title>
        <authorList>
            <person name="Lugli G.A."/>
            <person name="Milani C."/>
            <person name="Duranti S."/>
            <person name="Mangifesta M."/>
        </authorList>
    </citation>
    <scope>NUCLEOTIDE SEQUENCE [LARGE SCALE GENOMIC DNA]</scope>
    <source>
        <strain evidence="3 4">77</strain>
    </source>
</reference>